<evidence type="ECO:0000256" key="5">
    <source>
        <dbReference type="ARBA" id="ARBA00022801"/>
    </source>
</evidence>
<feature type="transmembrane region" description="Helical" evidence="8">
    <location>
        <begin position="126"/>
        <end position="146"/>
    </location>
</feature>
<proteinExistence type="predicted"/>
<gene>
    <name evidence="10" type="primary">xrtA</name>
    <name evidence="10" type="ORF">ACG04Q_24770</name>
</gene>
<keyword evidence="2" id="KW-1003">Cell membrane</keyword>
<evidence type="ECO:0000313" key="11">
    <source>
        <dbReference type="Proteomes" id="UP001606302"/>
    </source>
</evidence>
<protein>
    <submittedName>
        <fullName evidence="10">Exosortase A</fullName>
        <ecNumber evidence="10">3.4.22.-</ecNumber>
    </submittedName>
</protein>
<dbReference type="EC" id="3.4.22.-" evidence="10"/>
<dbReference type="EMBL" id="JBIGHX010000012">
    <property type="protein sequence ID" value="MFG6464809.1"/>
    <property type="molecule type" value="Genomic_DNA"/>
</dbReference>
<organism evidence="10 11">
    <name type="scientific">Pelomonas lactea</name>
    <dbReference type="NCBI Taxonomy" id="3299030"/>
    <lineage>
        <taxon>Bacteria</taxon>
        <taxon>Pseudomonadati</taxon>
        <taxon>Pseudomonadota</taxon>
        <taxon>Betaproteobacteria</taxon>
        <taxon>Burkholderiales</taxon>
        <taxon>Sphaerotilaceae</taxon>
        <taxon>Roseateles</taxon>
    </lineage>
</organism>
<evidence type="ECO:0000256" key="4">
    <source>
        <dbReference type="ARBA" id="ARBA00022692"/>
    </source>
</evidence>
<sequence>MLKLPPPWRLPLLALALAWALLAALYYETGAAMVFIWNRSETFAHAWVVPPISAWLVWRLRADLAVVAPTPSLRWLWLMPLLGLLWLVGDVAAANAATQFALVGMFVLMVPALLGTEVARRIAFPLGFLFFAVPFGDFLTPLLMAYTADFTVVALRASGIPVFREGLQFIIPSGNWSVVQACSGIRYLMASVMVGALFAFLNYRSYKRRWAFVGVAIVTPLVANWLRAYMIVMLGHLSGNTLAVGVDHLIYGWVFFGVIMLAMFMIGARWSEPDPEHEPAPPAGVQPAAGAAVRWPVVCVAVALLLALPPLLRSQMQRAGAHGQPSLAAPVLPGWAWRAEPLTDWQPAFENAAGSLHGRLEPSAGGAPVGLFIGYYREQRAGRQLVTSVNQLVDAEVNKVWSQTASGQAQVDLPGGAQHWRIGELRGQALSQVSGGGHEARRLRVWQIYWVNGRPIASDWQAKLYGAWQNLLGQGDDAAVVLVYANKDEAGPDDARLRDFVRAHWAALDTALRGVRDRDAARKQ</sequence>
<dbReference type="NCBIfam" id="TIGR04178">
    <property type="entry name" value="exo_archaeo"/>
    <property type="match status" value="1"/>
</dbReference>
<dbReference type="InterPro" id="IPR026392">
    <property type="entry name" value="Exo/Archaeosortase_dom"/>
</dbReference>
<keyword evidence="6 8" id="KW-1133">Transmembrane helix</keyword>
<feature type="transmembrane region" description="Helical" evidence="8">
    <location>
        <begin position="250"/>
        <end position="270"/>
    </location>
</feature>
<feature type="domain" description="Methanolan biosynthesis EpsI" evidence="9">
    <location>
        <begin position="301"/>
        <end position="509"/>
    </location>
</feature>
<feature type="transmembrane region" description="Helical" evidence="8">
    <location>
        <begin position="12"/>
        <end position="37"/>
    </location>
</feature>
<feature type="transmembrane region" description="Helical" evidence="8">
    <location>
        <begin position="291"/>
        <end position="312"/>
    </location>
</feature>
<keyword evidence="3" id="KW-0645">Protease</keyword>
<evidence type="ECO:0000313" key="10">
    <source>
        <dbReference type="EMBL" id="MFG6464809.1"/>
    </source>
</evidence>
<dbReference type="Pfam" id="PF09721">
    <property type="entry name" value="Exosortase_EpsH"/>
    <property type="match status" value="1"/>
</dbReference>
<feature type="transmembrane region" description="Helical" evidence="8">
    <location>
        <begin position="95"/>
        <end position="114"/>
    </location>
</feature>
<evidence type="ECO:0000259" key="9">
    <source>
        <dbReference type="Pfam" id="PF11984"/>
    </source>
</evidence>
<comment type="caution">
    <text evidence="10">The sequence shown here is derived from an EMBL/GenBank/DDBJ whole genome shotgun (WGS) entry which is preliminary data.</text>
</comment>
<dbReference type="InterPro" id="IPR014263">
    <property type="entry name" value="Methanolan_biosynth_EpsI"/>
</dbReference>
<feature type="transmembrane region" description="Helical" evidence="8">
    <location>
        <begin position="72"/>
        <end position="89"/>
    </location>
</feature>
<dbReference type="GO" id="GO:0016787">
    <property type="term" value="F:hydrolase activity"/>
    <property type="evidence" value="ECO:0007669"/>
    <property type="project" value="UniProtKB-KW"/>
</dbReference>
<comment type="subcellular location">
    <subcellularLocation>
        <location evidence="1">Cell membrane</location>
        <topology evidence="1">Multi-pass membrane protein</topology>
    </subcellularLocation>
</comment>
<feature type="transmembrane region" description="Helical" evidence="8">
    <location>
        <begin position="185"/>
        <end position="203"/>
    </location>
</feature>
<evidence type="ECO:0000256" key="7">
    <source>
        <dbReference type="ARBA" id="ARBA00023136"/>
    </source>
</evidence>
<feature type="transmembrane region" description="Helical" evidence="8">
    <location>
        <begin position="210"/>
        <end position="230"/>
    </location>
</feature>
<dbReference type="RefSeq" id="WP_394514421.1">
    <property type="nucleotide sequence ID" value="NZ_JBIGHX010000012.1"/>
</dbReference>
<dbReference type="InterPro" id="IPR019127">
    <property type="entry name" value="Exosortase"/>
</dbReference>
<evidence type="ECO:0000256" key="8">
    <source>
        <dbReference type="SAM" id="Phobius"/>
    </source>
</evidence>
<dbReference type="InterPro" id="IPR013426">
    <property type="entry name" value="EpsH-like"/>
</dbReference>
<evidence type="ECO:0000256" key="1">
    <source>
        <dbReference type="ARBA" id="ARBA00004651"/>
    </source>
</evidence>
<dbReference type="NCBIfam" id="TIGR03109">
    <property type="entry name" value="exosort_XrtA"/>
    <property type="match status" value="1"/>
</dbReference>
<dbReference type="Pfam" id="PF11984">
    <property type="entry name" value="DUF3485"/>
    <property type="match status" value="1"/>
</dbReference>
<accession>A0ABW7GS54</accession>
<keyword evidence="7 8" id="KW-0472">Membrane</keyword>
<keyword evidence="11" id="KW-1185">Reference proteome</keyword>
<reference evidence="10 11" key="1">
    <citation type="submission" date="2024-08" db="EMBL/GenBank/DDBJ databases">
        <authorList>
            <person name="Lu H."/>
        </authorList>
    </citation>
    <scope>NUCLEOTIDE SEQUENCE [LARGE SCALE GENOMIC DNA]</scope>
    <source>
        <strain evidence="10 11">DXS20W</strain>
    </source>
</reference>
<name>A0ABW7GS54_9BURK</name>
<evidence type="ECO:0000256" key="3">
    <source>
        <dbReference type="ARBA" id="ARBA00022670"/>
    </source>
</evidence>
<dbReference type="Proteomes" id="UP001606302">
    <property type="component" value="Unassembled WGS sequence"/>
</dbReference>
<evidence type="ECO:0000256" key="2">
    <source>
        <dbReference type="ARBA" id="ARBA00022475"/>
    </source>
</evidence>
<dbReference type="NCBIfam" id="TIGR02602">
    <property type="entry name" value="8TM_EpsH"/>
    <property type="match status" value="1"/>
</dbReference>
<dbReference type="InterPro" id="IPR017540">
    <property type="entry name" value="Exosortase-1"/>
</dbReference>
<keyword evidence="4 8" id="KW-0812">Transmembrane</keyword>
<keyword evidence="5 10" id="KW-0378">Hydrolase</keyword>
<evidence type="ECO:0000256" key="6">
    <source>
        <dbReference type="ARBA" id="ARBA00022989"/>
    </source>
</evidence>
<dbReference type="NCBIfam" id="TIGR02914">
    <property type="entry name" value="EpsI_fam"/>
    <property type="match status" value="1"/>
</dbReference>